<keyword evidence="8 9" id="KW-0472">Membrane</keyword>
<evidence type="ECO:0000256" key="9">
    <source>
        <dbReference type="SAM" id="Phobius"/>
    </source>
</evidence>
<organism evidence="12 13">
    <name type="scientific">Tahibacter aquaticus</name>
    <dbReference type="NCBI Taxonomy" id="520092"/>
    <lineage>
        <taxon>Bacteria</taxon>
        <taxon>Pseudomonadati</taxon>
        <taxon>Pseudomonadota</taxon>
        <taxon>Gammaproteobacteria</taxon>
        <taxon>Lysobacterales</taxon>
        <taxon>Rhodanobacteraceae</taxon>
        <taxon>Tahibacter</taxon>
    </lineage>
</organism>
<proteinExistence type="inferred from homology"/>
<dbReference type="Pfam" id="PF01545">
    <property type="entry name" value="Cation_efflux"/>
    <property type="match status" value="1"/>
</dbReference>
<comment type="caution">
    <text evidence="12">The sequence shown here is derived from an EMBL/GenBank/DDBJ whole genome shotgun (WGS) entry which is preliminary data.</text>
</comment>
<dbReference type="SUPFAM" id="SSF161111">
    <property type="entry name" value="Cation efflux protein transmembrane domain-like"/>
    <property type="match status" value="1"/>
</dbReference>
<dbReference type="Pfam" id="PF16916">
    <property type="entry name" value="ZT_dimer"/>
    <property type="match status" value="1"/>
</dbReference>
<evidence type="ECO:0000256" key="7">
    <source>
        <dbReference type="ARBA" id="ARBA00023065"/>
    </source>
</evidence>
<protein>
    <submittedName>
        <fullName evidence="12">Cobalt-zinc-cadmium efflux system protein</fullName>
    </submittedName>
</protein>
<reference evidence="12 13" key="1">
    <citation type="submission" date="2019-03" db="EMBL/GenBank/DDBJ databases">
        <title>Genomic Encyclopedia of Type Strains, Phase IV (KMG-IV): sequencing the most valuable type-strain genomes for metagenomic binning, comparative biology and taxonomic classification.</title>
        <authorList>
            <person name="Goeker M."/>
        </authorList>
    </citation>
    <scope>NUCLEOTIDE SEQUENCE [LARGE SCALE GENOMIC DNA]</scope>
    <source>
        <strain evidence="12 13">DSM 21667</strain>
    </source>
</reference>
<dbReference type="OrthoDB" id="9809646at2"/>
<evidence type="ECO:0000256" key="2">
    <source>
        <dbReference type="ARBA" id="ARBA00008873"/>
    </source>
</evidence>
<dbReference type="InterPro" id="IPR002524">
    <property type="entry name" value="Cation_efflux"/>
</dbReference>
<comment type="subcellular location">
    <subcellularLocation>
        <location evidence="1">Membrane</location>
        <topology evidence="1">Multi-pass membrane protein</topology>
    </subcellularLocation>
</comment>
<feature type="domain" description="Cation efflux protein cytoplasmic" evidence="11">
    <location>
        <begin position="228"/>
        <end position="290"/>
    </location>
</feature>
<feature type="transmembrane region" description="Helical" evidence="9">
    <location>
        <begin position="84"/>
        <end position="108"/>
    </location>
</feature>
<comment type="similarity">
    <text evidence="2">Belongs to the cation diffusion facilitator (CDF) transporter (TC 2.A.4) family. SLC30A subfamily.</text>
</comment>
<dbReference type="PANTHER" id="PTHR11562">
    <property type="entry name" value="CATION EFFLUX PROTEIN/ ZINC TRANSPORTER"/>
    <property type="match status" value="1"/>
</dbReference>
<feature type="domain" description="Cation efflux protein transmembrane" evidence="10">
    <location>
        <begin position="24"/>
        <end position="213"/>
    </location>
</feature>
<dbReference type="InterPro" id="IPR027470">
    <property type="entry name" value="Cation_efflux_CTD"/>
</dbReference>
<keyword evidence="7" id="KW-0406">Ion transport</keyword>
<sequence length="311" mass="33389">MSHDHASGAHDHGVATAPERSLKWALLLTGTFLIAEVIGGLLTNSLALLSDAAHMFTDAAALAIALVAIRIGKRAADARRTFGYARFEILAAAFNAVLLFLVAIYILWEAIDRFRSPPPIQSTGMMVIAVLGLIINVISMRLLSAGSKKSLNVKGAYLEVWSDMLGSVGVLIAGLIIQFTGWRPIDPIVAVLIGFWVLPRTWVLLKDSLNILLEGVPSGLVVADIEAEMRTVPGVHDLHVWAVTSGKALLTAHVVRDTAVGGTDAEVLATVRERLETRFDLHHTTLQLEHVACSTTACQLLDEAPGHAEHA</sequence>
<gene>
    <name evidence="12" type="ORF">DFR29_12420</name>
</gene>
<evidence type="ECO:0000313" key="13">
    <source>
        <dbReference type="Proteomes" id="UP000295293"/>
    </source>
</evidence>
<feature type="transmembrane region" description="Helical" evidence="9">
    <location>
        <begin position="24"/>
        <end position="46"/>
    </location>
</feature>
<keyword evidence="13" id="KW-1185">Reference proteome</keyword>
<dbReference type="InterPro" id="IPR027469">
    <property type="entry name" value="Cation_efflux_TMD_sf"/>
</dbReference>
<evidence type="ECO:0000256" key="6">
    <source>
        <dbReference type="ARBA" id="ARBA00022989"/>
    </source>
</evidence>
<dbReference type="NCBIfam" id="TIGR01297">
    <property type="entry name" value="CDF"/>
    <property type="match status" value="1"/>
</dbReference>
<evidence type="ECO:0000259" key="11">
    <source>
        <dbReference type="Pfam" id="PF16916"/>
    </source>
</evidence>
<evidence type="ECO:0000259" key="10">
    <source>
        <dbReference type="Pfam" id="PF01545"/>
    </source>
</evidence>
<accession>A0A4R6YL48</accession>
<dbReference type="GO" id="GO:0005886">
    <property type="term" value="C:plasma membrane"/>
    <property type="evidence" value="ECO:0007669"/>
    <property type="project" value="TreeGrafter"/>
</dbReference>
<feature type="transmembrane region" description="Helical" evidence="9">
    <location>
        <begin position="52"/>
        <end position="72"/>
    </location>
</feature>
<evidence type="ECO:0000256" key="4">
    <source>
        <dbReference type="ARBA" id="ARBA00022692"/>
    </source>
</evidence>
<name>A0A4R6YL48_9GAMM</name>
<dbReference type="InterPro" id="IPR058533">
    <property type="entry name" value="Cation_efflux_TM"/>
</dbReference>
<dbReference type="RefSeq" id="WP_133821681.1">
    <property type="nucleotide sequence ID" value="NZ_SNZH01000024.1"/>
</dbReference>
<dbReference type="AlphaFoldDB" id="A0A4R6YL48"/>
<evidence type="ECO:0000256" key="1">
    <source>
        <dbReference type="ARBA" id="ARBA00004141"/>
    </source>
</evidence>
<dbReference type="PANTHER" id="PTHR11562:SF17">
    <property type="entry name" value="RE54080P-RELATED"/>
    <property type="match status" value="1"/>
</dbReference>
<dbReference type="GO" id="GO:0005385">
    <property type="term" value="F:zinc ion transmembrane transporter activity"/>
    <property type="evidence" value="ECO:0007669"/>
    <property type="project" value="TreeGrafter"/>
</dbReference>
<evidence type="ECO:0000256" key="8">
    <source>
        <dbReference type="ARBA" id="ARBA00023136"/>
    </source>
</evidence>
<evidence type="ECO:0000256" key="3">
    <source>
        <dbReference type="ARBA" id="ARBA00022448"/>
    </source>
</evidence>
<dbReference type="Gene3D" id="1.20.1510.10">
    <property type="entry name" value="Cation efflux protein transmembrane domain"/>
    <property type="match status" value="1"/>
</dbReference>
<evidence type="ECO:0000256" key="5">
    <source>
        <dbReference type="ARBA" id="ARBA00022906"/>
    </source>
</evidence>
<keyword evidence="4 9" id="KW-0812">Transmembrane</keyword>
<evidence type="ECO:0000313" key="12">
    <source>
        <dbReference type="EMBL" id="TDR37723.1"/>
    </source>
</evidence>
<feature type="transmembrane region" description="Helical" evidence="9">
    <location>
        <begin position="120"/>
        <end position="143"/>
    </location>
</feature>
<keyword evidence="5" id="KW-0864">Zinc transport</keyword>
<dbReference type="EMBL" id="SNZH01000024">
    <property type="protein sequence ID" value="TDR37723.1"/>
    <property type="molecule type" value="Genomic_DNA"/>
</dbReference>
<keyword evidence="6 9" id="KW-1133">Transmembrane helix</keyword>
<keyword evidence="3" id="KW-0813">Transport</keyword>
<feature type="transmembrane region" description="Helical" evidence="9">
    <location>
        <begin position="164"/>
        <end position="182"/>
    </location>
</feature>
<dbReference type="InterPro" id="IPR050681">
    <property type="entry name" value="CDF/SLC30A"/>
</dbReference>
<keyword evidence="5" id="KW-0862">Zinc</keyword>
<dbReference type="Proteomes" id="UP000295293">
    <property type="component" value="Unassembled WGS sequence"/>
</dbReference>